<organism evidence="3 4">
    <name type="scientific">Flavisolibacter ginsengisoli DSM 18119</name>
    <dbReference type="NCBI Taxonomy" id="1121884"/>
    <lineage>
        <taxon>Bacteria</taxon>
        <taxon>Pseudomonadati</taxon>
        <taxon>Bacteroidota</taxon>
        <taxon>Chitinophagia</taxon>
        <taxon>Chitinophagales</taxon>
        <taxon>Chitinophagaceae</taxon>
        <taxon>Flavisolibacter</taxon>
    </lineage>
</organism>
<feature type="region of interest" description="Disordered" evidence="1">
    <location>
        <begin position="244"/>
        <end position="275"/>
    </location>
</feature>
<keyword evidence="4" id="KW-1185">Reference proteome</keyword>
<feature type="compositionally biased region" description="Basic and acidic residues" evidence="1">
    <location>
        <begin position="343"/>
        <end position="360"/>
    </location>
</feature>
<evidence type="ECO:0008006" key="5">
    <source>
        <dbReference type="Google" id="ProtNLM"/>
    </source>
</evidence>
<dbReference type="RefSeq" id="WP_072837317.1">
    <property type="nucleotide sequence ID" value="NZ_FQUU01000047.1"/>
</dbReference>
<feature type="region of interest" description="Disordered" evidence="1">
    <location>
        <begin position="164"/>
        <end position="198"/>
    </location>
</feature>
<accession>A0A1M5GTP5</accession>
<feature type="signal peptide" evidence="2">
    <location>
        <begin position="1"/>
        <end position="19"/>
    </location>
</feature>
<proteinExistence type="predicted"/>
<evidence type="ECO:0000313" key="4">
    <source>
        <dbReference type="Proteomes" id="UP000184048"/>
    </source>
</evidence>
<evidence type="ECO:0000313" key="3">
    <source>
        <dbReference type="EMBL" id="SHG07144.1"/>
    </source>
</evidence>
<reference evidence="3 4" key="1">
    <citation type="submission" date="2016-11" db="EMBL/GenBank/DDBJ databases">
        <authorList>
            <person name="Jaros S."/>
            <person name="Januszkiewicz K."/>
            <person name="Wedrychowicz H."/>
        </authorList>
    </citation>
    <scope>NUCLEOTIDE SEQUENCE [LARGE SCALE GENOMIC DNA]</scope>
    <source>
        <strain evidence="3 4">DSM 18119</strain>
    </source>
</reference>
<gene>
    <name evidence="3" type="ORF">SAMN02745131_04224</name>
</gene>
<feature type="region of interest" description="Disordered" evidence="1">
    <location>
        <begin position="343"/>
        <end position="383"/>
    </location>
</feature>
<feature type="chain" id="PRO_5012092943" description="DUF4476 domain-containing protein" evidence="2">
    <location>
        <begin position="20"/>
        <end position="490"/>
    </location>
</feature>
<feature type="compositionally biased region" description="Basic and acidic residues" evidence="1">
    <location>
        <begin position="369"/>
        <end position="383"/>
    </location>
</feature>
<evidence type="ECO:0000256" key="1">
    <source>
        <dbReference type="SAM" id="MobiDB-lite"/>
    </source>
</evidence>
<sequence length="490" mass="54062">MKRLLLSSFFFFAIHSVFAQQQYFIYLESENGIPFYVRMGDKIYSSSSPGYLIFPNLSDSSYTMFIGVPSLGGKEARFQLQVQGNDHGYSIKTGGNELELTDIETLAAISPVHMPGSANVTYEPRKDAFSSMLAKASSDSSLLMVPVFSKSESVAEVKKDVIKKKDKEASRVEEKPANEPVTVQTLQPSTVADISGSSTSASVATIDTTVKHDDSVAIASTSMKQTETVPVTTENTDAVNKTESKIQGGLAQSEAISEPAGSNGQGQTGESFERSVIKKYSESSTSEGFGLVYFDKNGDQVDTIRLLIPNPKIIFSQPDTSKKQEVVFMDVKKEAEPVNEGIKEKSPVKVPVAEDDKRNSPDTLLANQTKEEQVKKEPAKEERAVGGIIPAKPKCRSQASESDFFKLRKNMASEESDEMMVEQAMKSFKSKCYTTEQVKYLSSLFLTSAGKYLFFDAAYMHVSDRENFPSLQSEIKDDYYSRRFKALIGE</sequence>
<dbReference type="STRING" id="1121884.SAMN02745131_04224"/>
<dbReference type="AlphaFoldDB" id="A0A1M5GTP5"/>
<protein>
    <recommendedName>
        <fullName evidence="5">DUF4476 domain-containing protein</fullName>
    </recommendedName>
</protein>
<name>A0A1M5GTP5_9BACT</name>
<keyword evidence="2" id="KW-0732">Signal</keyword>
<feature type="compositionally biased region" description="Polar residues" evidence="1">
    <location>
        <begin position="181"/>
        <end position="198"/>
    </location>
</feature>
<dbReference type="OrthoDB" id="653675at2"/>
<feature type="compositionally biased region" description="Basic and acidic residues" evidence="1">
    <location>
        <begin position="164"/>
        <end position="177"/>
    </location>
</feature>
<dbReference type="EMBL" id="FQUU01000047">
    <property type="protein sequence ID" value="SHG07144.1"/>
    <property type="molecule type" value="Genomic_DNA"/>
</dbReference>
<dbReference type="Proteomes" id="UP000184048">
    <property type="component" value="Unassembled WGS sequence"/>
</dbReference>
<evidence type="ECO:0000256" key="2">
    <source>
        <dbReference type="SAM" id="SignalP"/>
    </source>
</evidence>